<reference evidence="2" key="1">
    <citation type="journal article" date="2019" name="Int. J. Syst. Evol. Microbiol.">
        <title>The Global Catalogue of Microorganisms (GCM) 10K type strain sequencing project: providing services to taxonomists for standard genome sequencing and annotation.</title>
        <authorList>
            <consortium name="The Broad Institute Genomics Platform"/>
            <consortium name="The Broad Institute Genome Sequencing Center for Infectious Disease"/>
            <person name="Wu L."/>
            <person name="Ma J."/>
        </authorList>
    </citation>
    <scope>NUCLEOTIDE SEQUENCE [LARGE SCALE GENOMIC DNA]</scope>
    <source>
        <strain evidence="2">DT92</strain>
    </source>
</reference>
<protein>
    <recommendedName>
        <fullName evidence="3">Lipoprotein</fullName>
    </recommendedName>
</protein>
<accession>A0ABW5AU32</accession>
<evidence type="ECO:0000313" key="2">
    <source>
        <dbReference type="Proteomes" id="UP001597344"/>
    </source>
</evidence>
<dbReference type="Proteomes" id="UP001597344">
    <property type="component" value="Unassembled WGS sequence"/>
</dbReference>
<dbReference type="RefSeq" id="WP_378319418.1">
    <property type="nucleotide sequence ID" value="NZ_JBHUHY010000003.1"/>
</dbReference>
<gene>
    <name evidence="1" type="ORF">ACFSJT_06540</name>
</gene>
<sequence>MKNKKDMKKLIWIILICILISCKKNPFAFRTDIHYAEYPFKSFKLKEIQSYTKDSLRTLKISDSTIIKNFMESFSKIHRDSLKQTGKQNKEHVTLLNVYLKGKRFVDYKFLFKKYTNGKVTGQIFKVDPKTKFQIDEGEFFNADKMYELVKDLAKIDKVQK</sequence>
<proteinExistence type="predicted"/>
<dbReference type="PROSITE" id="PS51257">
    <property type="entry name" value="PROKAR_LIPOPROTEIN"/>
    <property type="match status" value="1"/>
</dbReference>
<evidence type="ECO:0000313" key="1">
    <source>
        <dbReference type="EMBL" id="MFD2186444.1"/>
    </source>
</evidence>
<dbReference type="EMBL" id="JBHUHY010000003">
    <property type="protein sequence ID" value="MFD2186444.1"/>
    <property type="molecule type" value="Genomic_DNA"/>
</dbReference>
<name>A0ABW5AU32_9FLAO</name>
<comment type="caution">
    <text evidence="1">The sequence shown here is derived from an EMBL/GenBank/DDBJ whole genome shotgun (WGS) entry which is preliminary data.</text>
</comment>
<keyword evidence="2" id="KW-1185">Reference proteome</keyword>
<evidence type="ECO:0008006" key="3">
    <source>
        <dbReference type="Google" id="ProtNLM"/>
    </source>
</evidence>
<organism evidence="1 2">
    <name type="scientific">Aquimarina celericrescens</name>
    <dbReference type="NCBI Taxonomy" id="1964542"/>
    <lineage>
        <taxon>Bacteria</taxon>
        <taxon>Pseudomonadati</taxon>
        <taxon>Bacteroidota</taxon>
        <taxon>Flavobacteriia</taxon>
        <taxon>Flavobacteriales</taxon>
        <taxon>Flavobacteriaceae</taxon>
        <taxon>Aquimarina</taxon>
    </lineage>
</organism>